<sequence length="118" mass="13872">MDDPMIPFFDIKLLRWSSLWMNTPIVNVLGFLINVDKVTKVEIWIRIQHLPNELYNDEFSIRVGSSLGKFLKIDLLTSIHLRRKFARICVELDLKLLLKYEGLHCICFKCGRVGHKKD</sequence>
<gene>
    <name evidence="1" type="ORF">KK1_028485</name>
</gene>
<keyword evidence="2" id="KW-1185">Reference proteome</keyword>
<dbReference type="Gramene" id="C.cajan_27991.t">
    <property type="protein sequence ID" value="C.cajan_27991.t"/>
    <property type="gene ID" value="C.cajan_27991"/>
</dbReference>
<accession>A0A151S4Q3</accession>
<dbReference type="AlphaFoldDB" id="A0A151S4Q3"/>
<name>A0A151S4Q3_CAJCA</name>
<reference evidence="1" key="1">
    <citation type="journal article" date="2012" name="Nat. Biotechnol.">
        <title>Draft genome sequence of pigeonpea (Cajanus cajan), an orphan legume crop of resource-poor farmers.</title>
        <authorList>
            <person name="Varshney R.K."/>
            <person name="Chen W."/>
            <person name="Li Y."/>
            <person name="Bharti A.K."/>
            <person name="Saxena R.K."/>
            <person name="Schlueter J.A."/>
            <person name="Donoghue M.T."/>
            <person name="Azam S."/>
            <person name="Fan G."/>
            <person name="Whaley A.M."/>
            <person name="Farmer A.D."/>
            <person name="Sheridan J."/>
            <person name="Iwata A."/>
            <person name="Tuteja R."/>
            <person name="Penmetsa R.V."/>
            <person name="Wu W."/>
            <person name="Upadhyaya H.D."/>
            <person name="Yang S.P."/>
            <person name="Shah T."/>
            <person name="Saxena K.B."/>
            <person name="Michael T."/>
            <person name="McCombie W.R."/>
            <person name="Yang B."/>
            <person name="Zhang G."/>
            <person name="Yang H."/>
            <person name="Wang J."/>
            <person name="Spillane C."/>
            <person name="Cook D.R."/>
            <person name="May G.D."/>
            <person name="Xu X."/>
            <person name="Jackson S.A."/>
        </authorList>
    </citation>
    <scope>NUCLEOTIDE SEQUENCE [LARGE SCALE GENOMIC DNA]</scope>
</reference>
<dbReference type="EMBL" id="KQ483469">
    <property type="protein sequence ID" value="KYP49800.1"/>
    <property type="molecule type" value="Genomic_DNA"/>
</dbReference>
<dbReference type="InterPro" id="IPR040256">
    <property type="entry name" value="At4g02000-like"/>
</dbReference>
<organism evidence="1 2">
    <name type="scientific">Cajanus cajan</name>
    <name type="common">Pigeon pea</name>
    <name type="synonym">Cajanus indicus</name>
    <dbReference type="NCBI Taxonomy" id="3821"/>
    <lineage>
        <taxon>Eukaryota</taxon>
        <taxon>Viridiplantae</taxon>
        <taxon>Streptophyta</taxon>
        <taxon>Embryophyta</taxon>
        <taxon>Tracheophyta</taxon>
        <taxon>Spermatophyta</taxon>
        <taxon>Magnoliopsida</taxon>
        <taxon>eudicotyledons</taxon>
        <taxon>Gunneridae</taxon>
        <taxon>Pentapetalae</taxon>
        <taxon>rosids</taxon>
        <taxon>fabids</taxon>
        <taxon>Fabales</taxon>
        <taxon>Fabaceae</taxon>
        <taxon>Papilionoideae</taxon>
        <taxon>50 kb inversion clade</taxon>
        <taxon>NPAAA clade</taxon>
        <taxon>indigoferoid/millettioid clade</taxon>
        <taxon>Phaseoleae</taxon>
        <taxon>Cajanus</taxon>
    </lineage>
</organism>
<evidence type="ECO:0000313" key="1">
    <source>
        <dbReference type="EMBL" id="KYP49800.1"/>
    </source>
</evidence>
<dbReference type="Proteomes" id="UP000075243">
    <property type="component" value="Unassembled WGS sequence"/>
</dbReference>
<protein>
    <submittedName>
        <fullName evidence="1">Uncharacterized protein</fullName>
    </submittedName>
</protein>
<dbReference type="PANTHER" id="PTHR31286:SF99">
    <property type="entry name" value="DUF4283 DOMAIN-CONTAINING PROTEIN"/>
    <property type="match status" value="1"/>
</dbReference>
<proteinExistence type="predicted"/>
<evidence type="ECO:0000313" key="2">
    <source>
        <dbReference type="Proteomes" id="UP000075243"/>
    </source>
</evidence>
<dbReference type="PANTHER" id="PTHR31286">
    <property type="entry name" value="GLYCINE-RICH CELL WALL STRUCTURAL PROTEIN 1.8-LIKE"/>
    <property type="match status" value="1"/>
</dbReference>